<dbReference type="GO" id="GO:0006364">
    <property type="term" value="P:rRNA processing"/>
    <property type="evidence" value="ECO:0007669"/>
    <property type="project" value="InterPro"/>
</dbReference>
<dbReference type="PROSITE" id="PS00517">
    <property type="entry name" value="RNASE_3_1"/>
    <property type="match status" value="1"/>
</dbReference>
<evidence type="ECO:0000256" key="6">
    <source>
        <dbReference type="ARBA" id="ARBA00022801"/>
    </source>
</evidence>
<dbReference type="SMART" id="SM00358">
    <property type="entry name" value="DSRM"/>
    <property type="match status" value="2"/>
</dbReference>
<evidence type="ECO:0000256" key="9">
    <source>
        <dbReference type="PROSITE-ProRule" id="PRU00266"/>
    </source>
</evidence>
<evidence type="ECO:0000256" key="7">
    <source>
        <dbReference type="ARBA" id="ARBA00022842"/>
    </source>
</evidence>
<comment type="cofactor">
    <cofactor evidence="2">
        <name>Mg(2+)</name>
        <dbReference type="ChEBI" id="CHEBI:18420"/>
    </cofactor>
</comment>
<evidence type="ECO:0000256" key="1">
    <source>
        <dbReference type="ARBA" id="ARBA00001936"/>
    </source>
</evidence>
<dbReference type="InterPro" id="IPR014720">
    <property type="entry name" value="dsRBD_dom"/>
</dbReference>
<dbReference type="Pfam" id="PF00636">
    <property type="entry name" value="Ribonuclease_3"/>
    <property type="match status" value="1"/>
</dbReference>
<dbReference type="GO" id="GO:0003723">
    <property type="term" value="F:RNA binding"/>
    <property type="evidence" value="ECO:0007669"/>
    <property type="project" value="UniProtKB-UniRule"/>
</dbReference>
<evidence type="ECO:0000256" key="3">
    <source>
        <dbReference type="ARBA" id="ARBA00022722"/>
    </source>
</evidence>
<evidence type="ECO:0000259" key="10">
    <source>
        <dbReference type="PROSITE" id="PS50137"/>
    </source>
</evidence>
<dbReference type="PANTHER" id="PTHR14950:SF49">
    <property type="entry name" value="RIBONUCLEASE 3-LIKE PROTEIN 2-RELATED"/>
    <property type="match status" value="1"/>
</dbReference>
<dbReference type="CDD" id="cd00593">
    <property type="entry name" value="RIBOc"/>
    <property type="match status" value="1"/>
</dbReference>
<gene>
    <name evidence="12" type="ORF">M569_03642</name>
</gene>
<protein>
    <submittedName>
        <fullName evidence="12">Uncharacterized protein</fullName>
    </submittedName>
</protein>
<reference evidence="12 13" key="1">
    <citation type="journal article" date="2013" name="BMC Genomics">
        <title>The miniature genome of a carnivorous plant Genlisea aurea contains a low number of genes and short non-coding sequences.</title>
        <authorList>
            <person name="Leushkin E.V."/>
            <person name="Sutormin R.A."/>
            <person name="Nabieva E.R."/>
            <person name="Penin A.A."/>
            <person name="Kondrashov A.S."/>
            <person name="Logacheva M.D."/>
        </authorList>
    </citation>
    <scope>NUCLEOTIDE SEQUENCE [LARGE SCALE GENOMIC DNA]</scope>
</reference>
<feature type="domain" description="RNase III" evidence="11">
    <location>
        <begin position="1"/>
        <end position="140"/>
    </location>
</feature>
<dbReference type="Pfam" id="PF00035">
    <property type="entry name" value="dsrm"/>
    <property type="match status" value="2"/>
</dbReference>
<dbReference type="Proteomes" id="UP000015453">
    <property type="component" value="Unassembled WGS sequence"/>
</dbReference>
<keyword evidence="13" id="KW-1185">Reference proteome</keyword>
<organism evidence="12 13">
    <name type="scientific">Genlisea aurea</name>
    <dbReference type="NCBI Taxonomy" id="192259"/>
    <lineage>
        <taxon>Eukaryota</taxon>
        <taxon>Viridiplantae</taxon>
        <taxon>Streptophyta</taxon>
        <taxon>Embryophyta</taxon>
        <taxon>Tracheophyta</taxon>
        <taxon>Spermatophyta</taxon>
        <taxon>Magnoliopsida</taxon>
        <taxon>eudicotyledons</taxon>
        <taxon>Gunneridae</taxon>
        <taxon>Pentapetalae</taxon>
        <taxon>asterids</taxon>
        <taxon>lamiids</taxon>
        <taxon>Lamiales</taxon>
        <taxon>Lentibulariaceae</taxon>
        <taxon>Genlisea</taxon>
    </lineage>
</organism>
<dbReference type="GO" id="GO:0004525">
    <property type="term" value="F:ribonuclease III activity"/>
    <property type="evidence" value="ECO:0007669"/>
    <property type="project" value="InterPro"/>
</dbReference>
<dbReference type="Gene3D" id="1.10.1520.10">
    <property type="entry name" value="Ribonuclease III domain"/>
    <property type="match status" value="1"/>
</dbReference>
<proteinExistence type="inferred from homology"/>
<dbReference type="EMBL" id="AUSU01001397">
    <property type="protein sequence ID" value="EPS71118.1"/>
    <property type="molecule type" value="Genomic_DNA"/>
</dbReference>
<dbReference type="InterPro" id="IPR011907">
    <property type="entry name" value="RNase_III"/>
</dbReference>
<evidence type="ECO:0000313" key="12">
    <source>
        <dbReference type="EMBL" id="EPS71118.1"/>
    </source>
</evidence>
<accession>S8E5P4</accession>
<dbReference type="CDD" id="cd10845">
    <property type="entry name" value="DSRM_RNAse_III_family"/>
    <property type="match status" value="1"/>
</dbReference>
<dbReference type="SUPFAM" id="SSF54768">
    <property type="entry name" value="dsRNA-binding domain-like"/>
    <property type="match status" value="2"/>
</dbReference>
<comment type="cofactor">
    <cofactor evidence="1">
        <name>Mn(2+)</name>
        <dbReference type="ChEBI" id="CHEBI:29035"/>
    </cofactor>
</comment>
<comment type="caution">
    <text evidence="12">The sequence shown here is derived from an EMBL/GenBank/DDBJ whole genome shotgun (WGS) entry which is preliminary data.</text>
</comment>
<dbReference type="GO" id="GO:0005634">
    <property type="term" value="C:nucleus"/>
    <property type="evidence" value="ECO:0007669"/>
    <property type="project" value="TreeGrafter"/>
</dbReference>
<keyword evidence="4" id="KW-0479">Metal-binding</keyword>
<name>S8E5P4_9LAMI</name>
<dbReference type="AlphaFoldDB" id="S8E5P4"/>
<dbReference type="PROSITE" id="PS50137">
    <property type="entry name" value="DS_RBD"/>
    <property type="match status" value="2"/>
</dbReference>
<feature type="non-terminal residue" evidence="12">
    <location>
        <position position="329"/>
    </location>
</feature>
<dbReference type="Gene3D" id="3.30.160.20">
    <property type="match status" value="2"/>
</dbReference>
<dbReference type="PANTHER" id="PTHR14950">
    <property type="entry name" value="DICER-RELATED"/>
    <property type="match status" value="1"/>
</dbReference>
<dbReference type="InterPro" id="IPR000999">
    <property type="entry name" value="RNase_III_dom"/>
</dbReference>
<dbReference type="SUPFAM" id="SSF69065">
    <property type="entry name" value="RNase III domain-like"/>
    <property type="match status" value="1"/>
</dbReference>
<keyword evidence="7" id="KW-0460">Magnesium</keyword>
<dbReference type="InterPro" id="IPR036389">
    <property type="entry name" value="RNase_III_sf"/>
</dbReference>
<dbReference type="SMART" id="SM00535">
    <property type="entry name" value="RIBOc"/>
    <property type="match status" value="1"/>
</dbReference>
<dbReference type="HAMAP" id="MF_00104">
    <property type="entry name" value="RNase_III"/>
    <property type="match status" value="1"/>
</dbReference>
<evidence type="ECO:0000259" key="11">
    <source>
        <dbReference type="PROSITE" id="PS50142"/>
    </source>
</evidence>
<evidence type="ECO:0000256" key="4">
    <source>
        <dbReference type="ARBA" id="ARBA00022723"/>
    </source>
</evidence>
<dbReference type="GO" id="GO:0030422">
    <property type="term" value="P:siRNA processing"/>
    <property type="evidence" value="ECO:0007669"/>
    <property type="project" value="TreeGrafter"/>
</dbReference>
<feature type="domain" description="DRBM" evidence="10">
    <location>
        <begin position="254"/>
        <end position="327"/>
    </location>
</feature>
<dbReference type="FunFam" id="1.10.1520.10:FF:000004">
    <property type="entry name" value="Endoribonuclease dicer-like 1"/>
    <property type="match status" value="1"/>
</dbReference>
<dbReference type="OrthoDB" id="416741at2759"/>
<evidence type="ECO:0000256" key="5">
    <source>
        <dbReference type="ARBA" id="ARBA00022759"/>
    </source>
</evidence>
<evidence type="ECO:0000256" key="8">
    <source>
        <dbReference type="ARBA" id="ARBA00022884"/>
    </source>
</evidence>
<sequence>LEEILGYRFKNKELLRESLTHPSCTDHESYERLEYLGDACLSMAISDYLYHRYPEVDPGKLTVVRSANVSTEKLARVAVRHGLYKHIQLSSPSLDKKVEEFAIKVLQENEPMIHGGSVKAPKVLADIVESVAAAIYVDANYDLALMWRVMEHLMEPIITLGMLEGEPQPVTLLFELCQREGKLVDIKYSINGRGTTASIYVDGDHLASSFSEQKEHAKLQAAKIALEILSAEFPNPMEAYNESRWHDGDVEFEGAKQKLSEACVKKKWPKPKNYRIDEVSGSDHMKVFTCSVEIKSRDGSIRTVGAGKNKLKAAENSAASAMVHKLRDS</sequence>
<keyword evidence="3" id="KW-0540">Nuclease</keyword>
<dbReference type="PROSITE" id="PS50142">
    <property type="entry name" value="RNASE_3_2"/>
    <property type="match status" value="1"/>
</dbReference>
<dbReference type="GO" id="GO:0046872">
    <property type="term" value="F:metal ion binding"/>
    <property type="evidence" value="ECO:0007669"/>
    <property type="project" value="UniProtKB-KW"/>
</dbReference>
<evidence type="ECO:0000313" key="13">
    <source>
        <dbReference type="Proteomes" id="UP000015453"/>
    </source>
</evidence>
<feature type="domain" description="DRBM" evidence="10">
    <location>
        <begin position="168"/>
        <end position="231"/>
    </location>
</feature>
<keyword evidence="8 9" id="KW-0694">RNA-binding</keyword>
<feature type="non-terminal residue" evidence="12">
    <location>
        <position position="1"/>
    </location>
</feature>
<dbReference type="GO" id="GO:0005737">
    <property type="term" value="C:cytoplasm"/>
    <property type="evidence" value="ECO:0007669"/>
    <property type="project" value="TreeGrafter"/>
</dbReference>
<keyword evidence="6" id="KW-0378">Hydrolase</keyword>
<keyword evidence="5" id="KW-0255">Endonuclease</keyword>
<evidence type="ECO:0000256" key="2">
    <source>
        <dbReference type="ARBA" id="ARBA00001946"/>
    </source>
</evidence>